<dbReference type="SMART" id="SM00388">
    <property type="entry name" value="HisKA"/>
    <property type="match status" value="1"/>
</dbReference>
<dbReference type="InterPro" id="IPR003660">
    <property type="entry name" value="HAMP_dom"/>
</dbReference>
<keyword evidence="7 12" id="KW-0812">Transmembrane</keyword>
<dbReference type="EC" id="2.7.13.3" evidence="3"/>
<evidence type="ECO:0000256" key="10">
    <source>
        <dbReference type="ARBA" id="ARBA00023012"/>
    </source>
</evidence>
<dbReference type="SMART" id="SM00387">
    <property type="entry name" value="HATPase_c"/>
    <property type="match status" value="1"/>
</dbReference>
<evidence type="ECO:0000256" key="2">
    <source>
        <dbReference type="ARBA" id="ARBA00004370"/>
    </source>
</evidence>
<dbReference type="PANTHER" id="PTHR45436">
    <property type="entry name" value="SENSOR HISTIDINE KINASE YKOH"/>
    <property type="match status" value="1"/>
</dbReference>
<protein>
    <recommendedName>
        <fullName evidence="4">Signal transduction histidine-protein kinase ArlS</fullName>
        <ecNumber evidence="3">2.7.13.3</ecNumber>
    </recommendedName>
</protein>
<dbReference type="SUPFAM" id="SSF55874">
    <property type="entry name" value="ATPase domain of HSP90 chaperone/DNA topoisomerase II/histidine kinase"/>
    <property type="match status" value="1"/>
</dbReference>
<dbReference type="InterPro" id="IPR041610">
    <property type="entry name" value="ArlS_N"/>
</dbReference>
<proteinExistence type="predicted"/>
<comment type="subcellular location">
    <subcellularLocation>
        <location evidence="2">Membrane</location>
    </subcellularLocation>
</comment>
<dbReference type="Pfam" id="PF18719">
    <property type="entry name" value="ArlS_N"/>
    <property type="match status" value="1"/>
</dbReference>
<keyword evidence="10" id="KW-0902">Two-component regulatory system</keyword>
<feature type="domain" description="Histidine kinase" evidence="13">
    <location>
        <begin position="283"/>
        <end position="501"/>
    </location>
</feature>
<dbReference type="SUPFAM" id="SSF47384">
    <property type="entry name" value="Homodimeric domain of signal transducing histidine kinase"/>
    <property type="match status" value="1"/>
</dbReference>
<keyword evidence="8 15" id="KW-0418">Kinase</keyword>
<feature type="transmembrane region" description="Helical" evidence="12">
    <location>
        <begin position="20"/>
        <end position="45"/>
    </location>
</feature>
<dbReference type="PROSITE" id="PS50109">
    <property type="entry name" value="HIS_KIN"/>
    <property type="match status" value="1"/>
</dbReference>
<evidence type="ECO:0000256" key="8">
    <source>
        <dbReference type="ARBA" id="ARBA00022777"/>
    </source>
</evidence>
<dbReference type="SUPFAM" id="SSF158472">
    <property type="entry name" value="HAMP domain-like"/>
    <property type="match status" value="1"/>
</dbReference>
<dbReference type="Gene3D" id="1.10.287.130">
    <property type="match status" value="1"/>
</dbReference>
<dbReference type="InterPro" id="IPR003661">
    <property type="entry name" value="HisK_dim/P_dom"/>
</dbReference>
<dbReference type="InterPro" id="IPR003594">
    <property type="entry name" value="HATPase_dom"/>
</dbReference>
<dbReference type="Pfam" id="PF00672">
    <property type="entry name" value="HAMP"/>
    <property type="match status" value="1"/>
</dbReference>
<dbReference type="FunFam" id="1.10.287.130:FF:000001">
    <property type="entry name" value="Two-component sensor histidine kinase"/>
    <property type="match status" value="1"/>
</dbReference>
<keyword evidence="5" id="KW-0597">Phosphoprotein</keyword>
<evidence type="ECO:0000256" key="1">
    <source>
        <dbReference type="ARBA" id="ARBA00000085"/>
    </source>
</evidence>
<dbReference type="InterPro" id="IPR036890">
    <property type="entry name" value="HATPase_C_sf"/>
</dbReference>
<keyword evidence="11 12" id="KW-0472">Membrane</keyword>
<dbReference type="Proteomes" id="UP001242513">
    <property type="component" value="Chromosome"/>
</dbReference>
<dbReference type="InterPro" id="IPR050428">
    <property type="entry name" value="TCS_sensor_his_kinase"/>
</dbReference>
<feature type="transmembrane region" description="Helical" evidence="12">
    <location>
        <begin position="197"/>
        <end position="220"/>
    </location>
</feature>
<dbReference type="RefSeq" id="WP_025084206.1">
    <property type="nucleotide sequence ID" value="NZ_CP123735.1"/>
</dbReference>
<sequence>MKMMTNNKESKETKHSSLIVRWVSIVALTITVSFVIFSVVVYQLVSKQSMDQQQETSTNVVTTLDQTLSSIPDELEISNVIPSLSPATRRILQGGPAISKKDTKNNAFNDNLLATIYNPDINIAVYNKHREVVFTNGNAIPDLKPFSAERQNKVIKRKGHSVLVTYQKVHSEVNNKLTGYIVISNNMTYYNHLMNNLLHSVIAISLIAIIFFIVISYILVVNVVKPIKDMSKVAKKVNADPNSGARIKELHRNDELEDLAISINQMLDRMQGYIDQQKQFVGDVSHELRTPVAVIEGHLNMLERWGKDDPQILAESIDASLQEADRMKHLIQEMLDLTRAEQIDVQYPYEVTNVNEVTQRVVADMAMVHPDFKIQLDEDDLPADTEIQIYHGHLEQLLVILIDNGIKYSTDRKQIIVSAGVTKKDVNIIVQDFGEGISKEDQHKIFNRFYRVDKARTREKGGNGLGLSIAQKLVDSYHGEISVESVEGQGSQFKMRFPRLTKKKAAKLRKLNEKKEMPKSNLEA</sequence>
<dbReference type="Pfam" id="PF00512">
    <property type="entry name" value="HisKA"/>
    <property type="match status" value="1"/>
</dbReference>
<reference evidence="15" key="2">
    <citation type="submission" date="2023-04" db="EMBL/GenBank/DDBJ databases">
        <authorList>
            <person name="Wang Y."/>
        </authorList>
    </citation>
    <scope>NUCLEOTIDE SEQUENCE</scope>
    <source>
        <strain evidence="15">ZW18</strain>
    </source>
</reference>
<dbReference type="GO" id="GO:0000155">
    <property type="term" value="F:phosphorelay sensor kinase activity"/>
    <property type="evidence" value="ECO:0007669"/>
    <property type="project" value="InterPro"/>
</dbReference>
<comment type="catalytic activity">
    <reaction evidence="1">
        <text>ATP + protein L-histidine = ADP + protein N-phospho-L-histidine.</text>
        <dbReference type="EC" id="2.7.13.3"/>
    </reaction>
</comment>
<dbReference type="Pfam" id="PF02518">
    <property type="entry name" value="HATPase_c"/>
    <property type="match status" value="1"/>
</dbReference>
<dbReference type="InterPro" id="IPR004358">
    <property type="entry name" value="Sig_transdc_His_kin-like_C"/>
</dbReference>
<dbReference type="Gene3D" id="6.10.340.10">
    <property type="match status" value="1"/>
</dbReference>
<reference evidence="15" key="1">
    <citation type="journal article" date="2022" name="Food Funct.">
        <title>Lactobacillus kefiranofaciens ZW18 from Kefir enhances the anti-tumor effect of anti-programmed cell death 1 (PD-1) immunotherapy by modulating the gut microbiota.</title>
        <authorList>
            <person name="Zhao J."/>
            <person name="Wang Y."/>
            <person name="Wang J."/>
            <person name="Lv M."/>
            <person name="Zhou C."/>
            <person name="Jia L."/>
            <person name="Geng W."/>
        </authorList>
    </citation>
    <scope>NUCLEOTIDE SEQUENCE</scope>
    <source>
        <strain evidence="15">ZW18</strain>
    </source>
</reference>
<dbReference type="CDD" id="cd00082">
    <property type="entry name" value="HisKA"/>
    <property type="match status" value="1"/>
</dbReference>
<keyword evidence="6" id="KW-0808">Transferase</keyword>
<dbReference type="EMBL" id="CP123735">
    <property type="protein sequence ID" value="WGO86698.1"/>
    <property type="molecule type" value="Genomic_DNA"/>
</dbReference>
<dbReference type="PRINTS" id="PR00344">
    <property type="entry name" value="BCTRLSENSOR"/>
</dbReference>
<dbReference type="SMART" id="SM00304">
    <property type="entry name" value="HAMP"/>
    <property type="match status" value="1"/>
</dbReference>
<evidence type="ECO:0000256" key="9">
    <source>
        <dbReference type="ARBA" id="ARBA00022989"/>
    </source>
</evidence>
<name>A0AAX3UGN0_9LACO</name>
<evidence type="ECO:0000259" key="14">
    <source>
        <dbReference type="PROSITE" id="PS50885"/>
    </source>
</evidence>
<evidence type="ECO:0000256" key="4">
    <source>
        <dbReference type="ARBA" id="ARBA00015735"/>
    </source>
</evidence>
<accession>A0AAX3UGN0</accession>
<evidence type="ECO:0000259" key="13">
    <source>
        <dbReference type="PROSITE" id="PS50109"/>
    </source>
</evidence>
<dbReference type="PANTHER" id="PTHR45436:SF5">
    <property type="entry name" value="SENSOR HISTIDINE KINASE TRCS"/>
    <property type="match status" value="1"/>
</dbReference>
<organism evidence="15 16">
    <name type="scientific">Lactobacillus kefiranofaciens</name>
    <dbReference type="NCBI Taxonomy" id="267818"/>
    <lineage>
        <taxon>Bacteria</taxon>
        <taxon>Bacillati</taxon>
        <taxon>Bacillota</taxon>
        <taxon>Bacilli</taxon>
        <taxon>Lactobacillales</taxon>
        <taxon>Lactobacillaceae</taxon>
        <taxon>Lactobacillus</taxon>
    </lineage>
</organism>
<evidence type="ECO:0000313" key="15">
    <source>
        <dbReference type="EMBL" id="WGO86698.1"/>
    </source>
</evidence>
<feature type="domain" description="HAMP" evidence="14">
    <location>
        <begin position="221"/>
        <end position="275"/>
    </location>
</feature>
<evidence type="ECO:0000256" key="5">
    <source>
        <dbReference type="ARBA" id="ARBA00022553"/>
    </source>
</evidence>
<dbReference type="GO" id="GO:0005886">
    <property type="term" value="C:plasma membrane"/>
    <property type="evidence" value="ECO:0007669"/>
    <property type="project" value="TreeGrafter"/>
</dbReference>
<dbReference type="InterPro" id="IPR005467">
    <property type="entry name" value="His_kinase_dom"/>
</dbReference>
<dbReference type="InterPro" id="IPR036097">
    <property type="entry name" value="HisK_dim/P_sf"/>
</dbReference>
<dbReference type="Gene3D" id="3.30.565.10">
    <property type="entry name" value="Histidine kinase-like ATPase, C-terminal domain"/>
    <property type="match status" value="1"/>
</dbReference>
<evidence type="ECO:0000256" key="6">
    <source>
        <dbReference type="ARBA" id="ARBA00022679"/>
    </source>
</evidence>
<evidence type="ECO:0000256" key="7">
    <source>
        <dbReference type="ARBA" id="ARBA00022692"/>
    </source>
</evidence>
<keyword evidence="9 12" id="KW-1133">Transmembrane helix</keyword>
<dbReference type="FunFam" id="3.30.565.10:FF:000006">
    <property type="entry name" value="Sensor histidine kinase WalK"/>
    <property type="match status" value="1"/>
</dbReference>
<dbReference type="CDD" id="cd06225">
    <property type="entry name" value="HAMP"/>
    <property type="match status" value="1"/>
</dbReference>
<dbReference type="AlphaFoldDB" id="A0AAX3UGN0"/>
<evidence type="ECO:0000256" key="3">
    <source>
        <dbReference type="ARBA" id="ARBA00012438"/>
    </source>
</evidence>
<evidence type="ECO:0000256" key="11">
    <source>
        <dbReference type="ARBA" id="ARBA00023136"/>
    </source>
</evidence>
<evidence type="ECO:0000256" key="12">
    <source>
        <dbReference type="SAM" id="Phobius"/>
    </source>
</evidence>
<evidence type="ECO:0000313" key="16">
    <source>
        <dbReference type="Proteomes" id="UP001242513"/>
    </source>
</evidence>
<gene>
    <name evidence="15" type="ORF">QEJ78_04455</name>
</gene>
<dbReference type="PROSITE" id="PS50885">
    <property type="entry name" value="HAMP"/>
    <property type="match status" value="1"/>
</dbReference>